<dbReference type="GeneID" id="93366124"/>
<keyword evidence="4 17" id="KW-0812">Transmembrane</keyword>
<comment type="similarity">
    <text evidence="11">Belongs to the SEDS family. FtsW subfamily.</text>
</comment>
<dbReference type="AlphaFoldDB" id="C3JBD5"/>
<dbReference type="PANTHER" id="PTHR30474">
    <property type="entry name" value="CELL CYCLE PROTEIN"/>
    <property type="match status" value="1"/>
</dbReference>
<keyword evidence="5" id="KW-0133">Cell shape</keyword>
<comment type="catalytic activity">
    <reaction evidence="15">
        <text>[GlcNAc-(1-&gt;4)-Mur2Ac(oyl-L-Ala-gamma-D-Glu-L-Lys-D-Ala-D-Ala)](n)-di-trans,octa-cis-undecaprenyl diphosphate + beta-D-GlcNAc-(1-&gt;4)-Mur2Ac(oyl-L-Ala-gamma-D-Glu-L-Lys-D-Ala-D-Ala)-di-trans,octa-cis-undecaprenyl diphosphate = [GlcNAc-(1-&gt;4)-Mur2Ac(oyl-L-Ala-gamma-D-Glu-L-Lys-D-Ala-D-Ala)](n+1)-di-trans,octa-cis-undecaprenyl diphosphate + di-trans,octa-cis-undecaprenyl diphosphate + H(+)</text>
        <dbReference type="Rhea" id="RHEA:23708"/>
        <dbReference type="Rhea" id="RHEA-COMP:9602"/>
        <dbReference type="Rhea" id="RHEA-COMP:9603"/>
        <dbReference type="ChEBI" id="CHEBI:15378"/>
        <dbReference type="ChEBI" id="CHEBI:58405"/>
        <dbReference type="ChEBI" id="CHEBI:60033"/>
        <dbReference type="ChEBI" id="CHEBI:78435"/>
        <dbReference type="EC" id="2.4.99.28"/>
    </reaction>
</comment>
<dbReference type="GO" id="GO:0032153">
    <property type="term" value="C:cell division site"/>
    <property type="evidence" value="ECO:0007669"/>
    <property type="project" value="TreeGrafter"/>
</dbReference>
<dbReference type="GO" id="GO:0051301">
    <property type="term" value="P:cell division"/>
    <property type="evidence" value="ECO:0007669"/>
    <property type="project" value="InterPro"/>
</dbReference>
<name>C3JBD5_POREA</name>
<feature type="transmembrane region" description="Helical" evidence="17">
    <location>
        <begin position="22"/>
        <end position="46"/>
    </location>
</feature>
<dbReference type="GO" id="GO:0008360">
    <property type="term" value="P:regulation of cell shape"/>
    <property type="evidence" value="ECO:0007669"/>
    <property type="project" value="UniProtKB-KW"/>
</dbReference>
<dbReference type="STRING" id="553175.POREN0001_1669"/>
<feature type="transmembrane region" description="Helical" evidence="17">
    <location>
        <begin position="52"/>
        <end position="74"/>
    </location>
</feature>
<dbReference type="GO" id="GO:0009252">
    <property type="term" value="P:peptidoglycan biosynthetic process"/>
    <property type="evidence" value="ECO:0007669"/>
    <property type="project" value="UniProtKB-KW"/>
</dbReference>
<feature type="transmembrane region" description="Helical" evidence="17">
    <location>
        <begin position="216"/>
        <end position="235"/>
    </location>
</feature>
<evidence type="ECO:0000256" key="17">
    <source>
        <dbReference type="SAM" id="Phobius"/>
    </source>
</evidence>
<feature type="transmembrane region" description="Helical" evidence="17">
    <location>
        <begin position="335"/>
        <end position="353"/>
    </location>
</feature>
<dbReference type="GO" id="GO:0015648">
    <property type="term" value="F:lipid-linked peptidoglycan transporter activity"/>
    <property type="evidence" value="ECO:0007669"/>
    <property type="project" value="TreeGrafter"/>
</dbReference>
<keyword evidence="7 17" id="KW-1133">Transmembrane helix</keyword>
<evidence type="ECO:0000256" key="15">
    <source>
        <dbReference type="ARBA" id="ARBA00049902"/>
    </source>
</evidence>
<evidence type="ECO:0000256" key="11">
    <source>
        <dbReference type="ARBA" id="ARBA00038053"/>
    </source>
</evidence>
<comment type="caution">
    <text evidence="18">The sequence shown here is derived from an EMBL/GenBank/DDBJ whole genome shotgun (WGS) entry which is preliminary data.</text>
</comment>
<evidence type="ECO:0000256" key="10">
    <source>
        <dbReference type="ARBA" id="ARBA00033270"/>
    </source>
</evidence>
<feature type="compositionally biased region" description="Basic and acidic residues" evidence="16">
    <location>
        <begin position="434"/>
        <end position="444"/>
    </location>
</feature>
<protein>
    <recommendedName>
        <fullName evidence="12">Probable peptidoglycan glycosyltransferase FtsW</fullName>
        <ecNumber evidence="14">2.4.99.28</ecNumber>
    </recommendedName>
    <alternativeName>
        <fullName evidence="13">Cell division protein FtsW</fullName>
    </alternativeName>
    <alternativeName>
        <fullName evidence="10">Cell wall polymerase</fullName>
    </alternativeName>
    <alternativeName>
        <fullName evidence="9">Peptidoglycan polymerase</fullName>
    </alternativeName>
</protein>
<reference evidence="18 19" key="1">
    <citation type="submission" date="2009-04" db="EMBL/GenBank/DDBJ databases">
        <authorList>
            <person name="Sebastian Y."/>
            <person name="Madupu R."/>
            <person name="Durkin A.S."/>
            <person name="Torralba M."/>
            <person name="Methe B."/>
            <person name="Sutton G.G."/>
            <person name="Strausberg R.L."/>
            <person name="Nelson K.E."/>
        </authorList>
    </citation>
    <scope>NUCLEOTIDE SEQUENCE [LARGE SCALE GENOMIC DNA]</scope>
    <source>
        <strain evidence="19">ATCC 35406 / BCRC 14492 / JCM 8526 / NCTC 13058 / HG 370</strain>
    </source>
</reference>
<dbReference type="PANTHER" id="PTHR30474:SF2">
    <property type="entry name" value="PEPTIDOGLYCAN GLYCOSYLTRANSFERASE FTSW-RELATED"/>
    <property type="match status" value="1"/>
</dbReference>
<keyword evidence="2" id="KW-0328">Glycosyltransferase</keyword>
<evidence type="ECO:0000313" key="19">
    <source>
        <dbReference type="Proteomes" id="UP000004295"/>
    </source>
</evidence>
<evidence type="ECO:0000256" key="8">
    <source>
        <dbReference type="ARBA" id="ARBA00023136"/>
    </source>
</evidence>
<evidence type="ECO:0000256" key="7">
    <source>
        <dbReference type="ARBA" id="ARBA00022989"/>
    </source>
</evidence>
<proteinExistence type="inferred from homology"/>
<evidence type="ECO:0000256" key="3">
    <source>
        <dbReference type="ARBA" id="ARBA00022679"/>
    </source>
</evidence>
<dbReference type="RefSeq" id="WP_004334115.1">
    <property type="nucleotide sequence ID" value="NZ_ACNN01000026.1"/>
</dbReference>
<dbReference type="Pfam" id="PF01098">
    <property type="entry name" value="FTSW_RODA_SPOVE"/>
    <property type="match status" value="1"/>
</dbReference>
<accession>C3JBD5</accession>
<evidence type="ECO:0000256" key="5">
    <source>
        <dbReference type="ARBA" id="ARBA00022960"/>
    </source>
</evidence>
<dbReference type="InterPro" id="IPR001182">
    <property type="entry name" value="FtsW/RodA"/>
</dbReference>
<keyword evidence="3" id="KW-0808">Transferase</keyword>
<evidence type="ECO:0000256" key="14">
    <source>
        <dbReference type="ARBA" id="ARBA00044770"/>
    </source>
</evidence>
<dbReference type="EC" id="2.4.99.28" evidence="14"/>
<comment type="subcellular location">
    <subcellularLocation>
        <location evidence="1">Membrane</location>
        <topology evidence="1">Multi-pass membrane protein</topology>
    </subcellularLocation>
</comment>
<evidence type="ECO:0000256" key="4">
    <source>
        <dbReference type="ARBA" id="ARBA00022692"/>
    </source>
</evidence>
<feature type="transmembrane region" description="Helical" evidence="17">
    <location>
        <begin position="407"/>
        <end position="427"/>
    </location>
</feature>
<keyword evidence="6" id="KW-0573">Peptidoglycan synthesis</keyword>
<evidence type="ECO:0000256" key="16">
    <source>
        <dbReference type="SAM" id="MobiDB-lite"/>
    </source>
</evidence>
<evidence type="ECO:0000256" key="12">
    <source>
        <dbReference type="ARBA" id="ARBA00041185"/>
    </source>
</evidence>
<evidence type="ECO:0000256" key="2">
    <source>
        <dbReference type="ARBA" id="ARBA00022676"/>
    </source>
</evidence>
<keyword evidence="19" id="KW-1185">Reference proteome</keyword>
<keyword evidence="8 17" id="KW-0472">Membrane</keyword>
<evidence type="ECO:0000256" key="6">
    <source>
        <dbReference type="ARBA" id="ARBA00022984"/>
    </source>
</evidence>
<dbReference type="Proteomes" id="UP000004295">
    <property type="component" value="Unassembled WGS sequence"/>
</dbReference>
<gene>
    <name evidence="18" type="ORF">POREN0001_1669</name>
</gene>
<feature type="transmembrane region" description="Helical" evidence="17">
    <location>
        <begin position="193"/>
        <end position="209"/>
    </location>
</feature>
<sequence length="472" mass="52965">MPIDVVSKADGLRKSFFRSNRVIVSLFLVLWAIAVLVQFSAISFLAGEEGRTFLGVLVKSLGIMFSTLVLFFSFSSIQRRNRLINTGWIIYLLSVLGIVLVPFIGLEINGARRSLPMPIIGSIQPTEFFKIGIVFVAAMVFGDFNHPISRLADNLMNLLRRIFRGIPQFECSPTASFFILVFTPLFFVFSHALSMTIFLVLLSLILVLYGGKIDRFFIKVVLGMAIIAGVGFLAIKYTPDSAVRGTKLERMITWKNRLEPDRAGLTKEEYNALSKTQQDSLNYVITDATMQEKYAKMAVARGLHNGIQGAGNSKMRHFMPEIYNDFIYSLIIEEYGYLGLIGVPIIYLLLLLYIRQIAQDSKYRFYEIVLYGLTTSIVLQALVNMFVATGMIPVTGQTLPLISYGGSSQWAVSIQFGLIAAVVSIIYREKMADKREQEEREKSETGAIIETSQAPITEELEGLDEETINKHE</sequence>
<evidence type="ECO:0000256" key="9">
    <source>
        <dbReference type="ARBA" id="ARBA00032370"/>
    </source>
</evidence>
<feature type="region of interest" description="Disordered" evidence="16">
    <location>
        <begin position="434"/>
        <end position="454"/>
    </location>
</feature>
<evidence type="ECO:0000256" key="13">
    <source>
        <dbReference type="ARBA" id="ARBA00041418"/>
    </source>
</evidence>
<evidence type="ECO:0000313" key="18">
    <source>
        <dbReference type="EMBL" id="EEN82358.1"/>
    </source>
</evidence>
<dbReference type="GO" id="GO:0008955">
    <property type="term" value="F:peptidoglycan glycosyltransferase activity"/>
    <property type="evidence" value="ECO:0007669"/>
    <property type="project" value="UniProtKB-EC"/>
</dbReference>
<dbReference type="eggNOG" id="COG0772">
    <property type="taxonomic scope" value="Bacteria"/>
</dbReference>
<organism evidence="18 19">
    <name type="scientific">Porphyromonas endodontalis (strain ATCC 35406 / DSM 24491 / JCM 8526 / CCUG 16442 / BCRC 14492 / NCTC 13058 / HG 370)</name>
    <name type="common">Bacteroides endodontalis</name>
    <dbReference type="NCBI Taxonomy" id="553175"/>
    <lineage>
        <taxon>Bacteria</taxon>
        <taxon>Pseudomonadati</taxon>
        <taxon>Bacteroidota</taxon>
        <taxon>Bacteroidia</taxon>
        <taxon>Bacteroidales</taxon>
        <taxon>Porphyromonadaceae</taxon>
        <taxon>Porphyromonas</taxon>
    </lineage>
</organism>
<dbReference type="GO" id="GO:0005886">
    <property type="term" value="C:plasma membrane"/>
    <property type="evidence" value="ECO:0007669"/>
    <property type="project" value="TreeGrafter"/>
</dbReference>
<evidence type="ECO:0000256" key="1">
    <source>
        <dbReference type="ARBA" id="ARBA00004141"/>
    </source>
</evidence>
<feature type="transmembrane region" description="Helical" evidence="17">
    <location>
        <begin position="86"/>
        <end position="108"/>
    </location>
</feature>
<dbReference type="EMBL" id="ACNN01000026">
    <property type="protein sequence ID" value="EEN82358.1"/>
    <property type="molecule type" value="Genomic_DNA"/>
</dbReference>
<feature type="transmembrane region" description="Helical" evidence="17">
    <location>
        <begin position="365"/>
        <end position="387"/>
    </location>
</feature>